<dbReference type="Proteomes" id="UP001176961">
    <property type="component" value="Unassembled WGS sequence"/>
</dbReference>
<proteinExistence type="predicted"/>
<evidence type="ECO:0000313" key="2">
    <source>
        <dbReference type="Proteomes" id="UP001176961"/>
    </source>
</evidence>
<sequence length="84" mass="9506">MRELLQTVGTHFVAQTNAGTDSNKSKLTRVMMKTFVSVALHKCSNALVKFCRQQTMLRPHERFSIENEVNTEAMPASPGDFDYI</sequence>
<keyword evidence="2" id="KW-1185">Reference proteome</keyword>
<protein>
    <submittedName>
        <fullName evidence="1">Uncharacterized protein</fullName>
    </submittedName>
</protein>
<reference evidence="1" key="1">
    <citation type="submission" date="2023-07" db="EMBL/GenBank/DDBJ databases">
        <authorList>
            <consortium name="CYATHOMIX"/>
        </authorList>
    </citation>
    <scope>NUCLEOTIDE SEQUENCE</scope>
    <source>
        <strain evidence="1">N/A</strain>
    </source>
</reference>
<dbReference type="EMBL" id="CATQJL010000316">
    <property type="protein sequence ID" value="CAJ0607267.1"/>
    <property type="molecule type" value="Genomic_DNA"/>
</dbReference>
<gene>
    <name evidence="1" type="ORF">CYNAS_LOCUS19250</name>
</gene>
<organism evidence="1 2">
    <name type="scientific">Cylicocyclus nassatus</name>
    <name type="common">Nematode worm</name>
    <dbReference type="NCBI Taxonomy" id="53992"/>
    <lineage>
        <taxon>Eukaryota</taxon>
        <taxon>Metazoa</taxon>
        <taxon>Ecdysozoa</taxon>
        <taxon>Nematoda</taxon>
        <taxon>Chromadorea</taxon>
        <taxon>Rhabditida</taxon>
        <taxon>Rhabditina</taxon>
        <taxon>Rhabditomorpha</taxon>
        <taxon>Strongyloidea</taxon>
        <taxon>Strongylidae</taxon>
        <taxon>Cylicocyclus</taxon>
    </lineage>
</organism>
<evidence type="ECO:0000313" key="1">
    <source>
        <dbReference type="EMBL" id="CAJ0607267.1"/>
    </source>
</evidence>
<comment type="caution">
    <text evidence="1">The sequence shown here is derived from an EMBL/GenBank/DDBJ whole genome shotgun (WGS) entry which is preliminary data.</text>
</comment>
<name>A0AA36MFA4_CYLNA</name>
<dbReference type="AlphaFoldDB" id="A0AA36MFA4"/>
<accession>A0AA36MFA4</accession>